<dbReference type="Gene3D" id="3.20.20.140">
    <property type="entry name" value="Metal-dependent hydrolases"/>
    <property type="match status" value="1"/>
</dbReference>
<dbReference type="RefSeq" id="WP_192752580.1">
    <property type="nucleotide sequence ID" value="NZ_BAABJL010000041.1"/>
</dbReference>
<name>A0A927MXS8_9ACTN</name>
<dbReference type="Proteomes" id="UP000638648">
    <property type="component" value="Unassembled WGS sequence"/>
</dbReference>
<keyword evidence="3" id="KW-1185">Reference proteome</keyword>
<protein>
    <submittedName>
        <fullName evidence="2">Imidazolonepropionase-like amidohydrolase</fullName>
    </submittedName>
</protein>
<sequence>MPGGDGTCDLPETCDRFQRCSMIQMISLRKGSLMPEYTALQHATLIDGTGTDPTPDSTILIVDGKIEAAGPVGSVNIPSDAEIRDLAGAYVIPGLMDANIHLVSARTPDTLLEFEGRYEELAFEAAEIALKYGLTTVFDTWGPAAPLVAARDAINAGKWRGSRFFCAGNILGLEGPMSQDFFKTGLTFEPETLDRINEIWEVGCGTKLISMTIDQIGEAIANYIDGTGVDFIKYAASDHRAEGFLLFSEQAQKKIVEVCHEKGLLVQAHTTTVESLRMEVEAGADLLQHPDVTGGTPIPEKLMAEIVTKELPCMTLMVTERYLAWLGEAKPTMATKRSVADQNNRTFIEEGARVLLTTDAFAYGQRVKNHAGFRPGILEDTVPDMPTQIGRGHFLWIQAAWERGLAPMEILRSASAYIAQAYAKDDLYGTVTPGKVADLVVLDADPLAAPENYGKIRDVIKDGITVDRDSLAASRLLADDPGEYVPA</sequence>
<organism evidence="2 3">
    <name type="scientific">Actinopolymorpha pittospori</name>
    <dbReference type="NCBI Taxonomy" id="648752"/>
    <lineage>
        <taxon>Bacteria</taxon>
        <taxon>Bacillati</taxon>
        <taxon>Actinomycetota</taxon>
        <taxon>Actinomycetes</taxon>
        <taxon>Propionibacteriales</taxon>
        <taxon>Actinopolymorphaceae</taxon>
        <taxon>Actinopolymorpha</taxon>
    </lineage>
</organism>
<dbReference type="AlphaFoldDB" id="A0A927MXS8"/>
<dbReference type="GO" id="GO:0016810">
    <property type="term" value="F:hydrolase activity, acting on carbon-nitrogen (but not peptide) bonds"/>
    <property type="evidence" value="ECO:0007669"/>
    <property type="project" value="InterPro"/>
</dbReference>
<evidence type="ECO:0000313" key="3">
    <source>
        <dbReference type="Proteomes" id="UP000638648"/>
    </source>
</evidence>
<dbReference type="SUPFAM" id="SSF51338">
    <property type="entry name" value="Composite domain of metallo-dependent hydrolases"/>
    <property type="match status" value="1"/>
</dbReference>
<evidence type="ECO:0000313" key="2">
    <source>
        <dbReference type="EMBL" id="MBE1608885.1"/>
    </source>
</evidence>
<dbReference type="InterPro" id="IPR011059">
    <property type="entry name" value="Metal-dep_hydrolase_composite"/>
</dbReference>
<comment type="caution">
    <text evidence="2">The sequence shown here is derived from an EMBL/GenBank/DDBJ whole genome shotgun (WGS) entry which is preliminary data.</text>
</comment>
<dbReference type="PANTHER" id="PTHR43135:SF3">
    <property type="entry name" value="ALPHA-D-RIBOSE 1-METHYLPHOSPHONATE 5-TRIPHOSPHATE DIPHOSPHATASE"/>
    <property type="match status" value="1"/>
</dbReference>
<reference evidence="2" key="1">
    <citation type="submission" date="2020-10" db="EMBL/GenBank/DDBJ databases">
        <title>Sequencing the genomes of 1000 actinobacteria strains.</title>
        <authorList>
            <person name="Klenk H.-P."/>
        </authorList>
    </citation>
    <scope>NUCLEOTIDE SEQUENCE</scope>
    <source>
        <strain evidence="2">DSM 45354</strain>
    </source>
</reference>
<proteinExistence type="predicted"/>
<dbReference type="EMBL" id="JADBEM010000001">
    <property type="protein sequence ID" value="MBE1608885.1"/>
    <property type="molecule type" value="Genomic_DNA"/>
</dbReference>
<dbReference type="InterPro" id="IPR032466">
    <property type="entry name" value="Metal_Hydrolase"/>
</dbReference>
<gene>
    <name evidence="2" type="ORF">HEB94_005733</name>
</gene>
<dbReference type="InterPro" id="IPR006680">
    <property type="entry name" value="Amidohydro-rel"/>
</dbReference>
<dbReference type="Gene3D" id="2.30.40.10">
    <property type="entry name" value="Urease, subunit C, domain 1"/>
    <property type="match status" value="1"/>
</dbReference>
<dbReference type="InterPro" id="IPR051781">
    <property type="entry name" value="Metallo-dep_Hydrolase"/>
</dbReference>
<accession>A0A927MXS8</accession>
<evidence type="ECO:0000259" key="1">
    <source>
        <dbReference type="Pfam" id="PF01979"/>
    </source>
</evidence>
<dbReference type="PANTHER" id="PTHR43135">
    <property type="entry name" value="ALPHA-D-RIBOSE 1-METHYLPHOSPHONATE 5-TRIPHOSPHATE DIPHOSPHATASE"/>
    <property type="match status" value="1"/>
</dbReference>
<dbReference type="SUPFAM" id="SSF51556">
    <property type="entry name" value="Metallo-dependent hydrolases"/>
    <property type="match status" value="1"/>
</dbReference>
<feature type="domain" description="Amidohydrolase-related" evidence="1">
    <location>
        <begin position="90"/>
        <end position="463"/>
    </location>
</feature>
<dbReference type="Pfam" id="PF01979">
    <property type="entry name" value="Amidohydro_1"/>
    <property type="match status" value="1"/>
</dbReference>